<reference evidence="2 3" key="1">
    <citation type="submission" date="2023-03" db="EMBL/GenBank/DDBJ databases">
        <title>WGS of Gossypium arboreum.</title>
        <authorList>
            <person name="Yu D."/>
        </authorList>
    </citation>
    <scope>NUCLEOTIDE SEQUENCE [LARGE SCALE GENOMIC DNA]</scope>
    <source>
        <tissue evidence="2">Leaf</tissue>
    </source>
</reference>
<dbReference type="Proteomes" id="UP001358586">
    <property type="component" value="Chromosome 5"/>
</dbReference>
<feature type="region of interest" description="Disordered" evidence="1">
    <location>
        <begin position="83"/>
        <end position="105"/>
    </location>
</feature>
<proteinExistence type="predicted"/>
<dbReference type="EMBL" id="JARKNE010000005">
    <property type="protein sequence ID" value="KAK5830555.1"/>
    <property type="molecule type" value="Genomic_DNA"/>
</dbReference>
<gene>
    <name evidence="2" type="ORF">PVK06_014350</name>
</gene>
<evidence type="ECO:0000256" key="1">
    <source>
        <dbReference type="SAM" id="MobiDB-lite"/>
    </source>
</evidence>
<keyword evidence="3" id="KW-1185">Reference proteome</keyword>
<organism evidence="2 3">
    <name type="scientific">Gossypium arboreum</name>
    <name type="common">Tree cotton</name>
    <name type="synonym">Gossypium nanking</name>
    <dbReference type="NCBI Taxonomy" id="29729"/>
    <lineage>
        <taxon>Eukaryota</taxon>
        <taxon>Viridiplantae</taxon>
        <taxon>Streptophyta</taxon>
        <taxon>Embryophyta</taxon>
        <taxon>Tracheophyta</taxon>
        <taxon>Spermatophyta</taxon>
        <taxon>Magnoliopsida</taxon>
        <taxon>eudicotyledons</taxon>
        <taxon>Gunneridae</taxon>
        <taxon>Pentapetalae</taxon>
        <taxon>rosids</taxon>
        <taxon>malvids</taxon>
        <taxon>Malvales</taxon>
        <taxon>Malvaceae</taxon>
        <taxon>Malvoideae</taxon>
        <taxon>Gossypium</taxon>
    </lineage>
</organism>
<comment type="caution">
    <text evidence="2">The sequence shown here is derived from an EMBL/GenBank/DDBJ whole genome shotgun (WGS) entry which is preliminary data.</text>
</comment>
<name>A0ABR0PUD2_GOSAR</name>
<sequence>MASSLALTRLVSSNILPRPLRVAIAPSTSRIFNTNAATRDDRVLNDDRCCANDVFDSVSPTRSLSQVLNMTVKGNRFLSTSRDIPGLGSKTRESNLRTLSPHLPI</sequence>
<protein>
    <submittedName>
        <fullName evidence="2">Uncharacterized protein</fullName>
    </submittedName>
</protein>
<evidence type="ECO:0000313" key="3">
    <source>
        <dbReference type="Proteomes" id="UP001358586"/>
    </source>
</evidence>
<accession>A0ABR0PUD2</accession>
<evidence type="ECO:0000313" key="2">
    <source>
        <dbReference type="EMBL" id="KAK5830555.1"/>
    </source>
</evidence>